<name>A0AB38X3N6_LEVBR</name>
<dbReference type="Gene3D" id="1.10.1220.10">
    <property type="entry name" value="Met repressor-like"/>
    <property type="match status" value="1"/>
</dbReference>
<organism evidence="1 2">
    <name type="scientific">Levilactobacillus brevis</name>
    <name type="common">Lactobacillus brevis</name>
    <dbReference type="NCBI Taxonomy" id="1580"/>
    <lineage>
        <taxon>Bacteria</taxon>
        <taxon>Bacillati</taxon>
        <taxon>Bacillota</taxon>
        <taxon>Bacilli</taxon>
        <taxon>Lactobacillales</taxon>
        <taxon>Lactobacillaceae</taxon>
        <taxon>Levilactobacillus</taxon>
    </lineage>
</organism>
<dbReference type="GO" id="GO:0006355">
    <property type="term" value="P:regulation of DNA-templated transcription"/>
    <property type="evidence" value="ECO:0007669"/>
    <property type="project" value="InterPro"/>
</dbReference>
<dbReference type="InterPro" id="IPR013321">
    <property type="entry name" value="Arc_rbn_hlx_hlx"/>
</dbReference>
<dbReference type="InterPro" id="IPR010985">
    <property type="entry name" value="Ribbon_hlx_hlx"/>
</dbReference>
<proteinExistence type="predicted"/>
<dbReference type="SUPFAM" id="SSF47598">
    <property type="entry name" value="Ribbon-helix-helix"/>
    <property type="match status" value="1"/>
</dbReference>
<dbReference type="AlphaFoldDB" id="A0AB38X3N6"/>
<protein>
    <submittedName>
        <fullName evidence="1">Toxin-antitoxin system HicB family antitoxin</fullName>
    </submittedName>
</protein>
<sequence>MIMAKEKQKRFLLRMDEDLFQRLSAAADADGRSINAYIVHLLSRSAPTGNWEQRQLIGRSLAGKELDPDSGLVLVAGIYYRYLLESPEAPDPNASYTITESHGNILTLKKI</sequence>
<dbReference type="Proteomes" id="UP001164768">
    <property type="component" value="Chromosome"/>
</dbReference>
<evidence type="ECO:0000313" key="1">
    <source>
        <dbReference type="EMBL" id="WAD00952.1"/>
    </source>
</evidence>
<accession>A0AB38X3N6</accession>
<evidence type="ECO:0000313" key="2">
    <source>
        <dbReference type="Proteomes" id="UP001164768"/>
    </source>
</evidence>
<dbReference type="Pfam" id="PF05534">
    <property type="entry name" value="HicB"/>
    <property type="match status" value="1"/>
</dbReference>
<dbReference type="EMBL" id="CP113117">
    <property type="protein sequence ID" value="WAD00952.1"/>
    <property type="molecule type" value="Genomic_DNA"/>
</dbReference>
<reference evidence="1" key="1">
    <citation type="submission" date="2022-11" db="EMBL/GenBank/DDBJ databases">
        <title>Whole genome sequence of Levilactobacillus brevis SMB091.</title>
        <authorList>
            <person name="Kim J.-M."/>
            <person name="Kim O.-C."/>
            <person name="Choi Y.H."/>
            <person name="Han N.S."/>
            <person name="Hurh B."/>
        </authorList>
    </citation>
    <scope>NUCLEOTIDE SEQUENCE</scope>
    <source>
        <strain evidence="1">SMB091</strain>
    </source>
</reference>
<dbReference type="InterPro" id="IPR008651">
    <property type="entry name" value="Uncharacterised_HicB"/>
</dbReference>
<gene>
    <name evidence="1" type="ORF">ORR04_08395</name>
</gene>